<evidence type="ECO:0000313" key="3">
    <source>
        <dbReference type="Proteomes" id="UP001215598"/>
    </source>
</evidence>
<feature type="compositionally biased region" description="Basic and acidic residues" evidence="1">
    <location>
        <begin position="183"/>
        <end position="198"/>
    </location>
</feature>
<evidence type="ECO:0000256" key="1">
    <source>
        <dbReference type="SAM" id="MobiDB-lite"/>
    </source>
</evidence>
<feature type="region of interest" description="Disordered" evidence="1">
    <location>
        <begin position="139"/>
        <end position="198"/>
    </location>
</feature>
<dbReference type="AlphaFoldDB" id="A0AAD7ITZ8"/>
<evidence type="ECO:0000313" key="2">
    <source>
        <dbReference type="EMBL" id="KAJ7749693.1"/>
    </source>
</evidence>
<proteinExistence type="predicted"/>
<name>A0AAD7ITZ8_9AGAR</name>
<keyword evidence="3" id="KW-1185">Reference proteome</keyword>
<organism evidence="2 3">
    <name type="scientific">Mycena metata</name>
    <dbReference type="NCBI Taxonomy" id="1033252"/>
    <lineage>
        <taxon>Eukaryota</taxon>
        <taxon>Fungi</taxon>
        <taxon>Dikarya</taxon>
        <taxon>Basidiomycota</taxon>
        <taxon>Agaricomycotina</taxon>
        <taxon>Agaricomycetes</taxon>
        <taxon>Agaricomycetidae</taxon>
        <taxon>Agaricales</taxon>
        <taxon>Marasmiineae</taxon>
        <taxon>Mycenaceae</taxon>
        <taxon>Mycena</taxon>
    </lineage>
</organism>
<sequence length="221" mass="25508">MWVAFDTRRQGGLVTACPPRHPDSASPRARKQYAPQSATCLGQCPQRGESIPLPGSPSIKKGIYLKIKHRWFTVVCGYLNQKFSGEIEERRYAGFKTEVPIETSGMTQSTGIIYRMRTDLTACEWRRLQSSPWKFLSISPHPLENEENKAKKQEKKARQHLEEENETHHREKRGPKLSEINEQNEKQRHSVKIEEGGGRRREAFLATVFDADSRSSNKRWM</sequence>
<gene>
    <name evidence="2" type="ORF">B0H16DRAFT_1844866</name>
</gene>
<reference evidence="2" key="1">
    <citation type="submission" date="2023-03" db="EMBL/GenBank/DDBJ databases">
        <title>Massive genome expansion in bonnet fungi (Mycena s.s.) driven by repeated elements and novel gene families across ecological guilds.</title>
        <authorList>
            <consortium name="Lawrence Berkeley National Laboratory"/>
            <person name="Harder C.B."/>
            <person name="Miyauchi S."/>
            <person name="Viragh M."/>
            <person name="Kuo A."/>
            <person name="Thoen E."/>
            <person name="Andreopoulos B."/>
            <person name="Lu D."/>
            <person name="Skrede I."/>
            <person name="Drula E."/>
            <person name="Henrissat B."/>
            <person name="Morin E."/>
            <person name="Kohler A."/>
            <person name="Barry K."/>
            <person name="LaButti K."/>
            <person name="Morin E."/>
            <person name="Salamov A."/>
            <person name="Lipzen A."/>
            <person name="Mereny Z."/>
            <person name="Hegedus B."/>
            <person name="Baldrian P."/>
            <person name="Stursova M."/>
            <person name="Weitz H."/>
            <person name="Taylor A."/>
            <person name="Grigoriev I.V."/>
            <person name="Nagy L.G."/>
            <person name="Martin F."/>
            <person name="Kauserud H."/>
        </authorList>
    </citation>
    <scope>NUCLEOTIDE SEQUENCE</scope>
    <source>
        <strain evidence="2">CBHHK182m</strain>
    </source>
</reference>
<feature type="compositionally biased region" description="Basic and acidic residues" evidence="1">
    <location>
        <begin position="159"/>
        <end position="169"/>
    </location>
</feature>
<comment type="caution">
    <text evidence="2">The sequence shown here is derived from an EMBL/GenBank/DDBJ whole genome shotgun (WGS) entry which is preliminary data.</text>
</comment>
<dbReference type="EMBL" id="JARKIB010000068">
    <property type="protein sequence ID" value="KAJ7749693.1"/>
    <property type="molecule type" value="Genomic_DNA"/>
</dbReference>
<protein>
    <submittedName>
        <fullName evidence="2">Uncharacterized protein</fullName>
    </submittedName>
</protein>
<accession>A0AAD7ITZ8</accession>
<dbReference type="Proteomes" id="UP001215598">
    <property type="component" value="Unassembled WGS sequence"/>
</dbReference>